<keyword evidence="3" id="KW-1185">Reference proteome</keyword>
<dbReference type="EMBL" id="JAKOGI010001836">
    <property type="protein sequence ID" value="KAJ8423894.1"/>
    <property type="molecule type" value="Genomic_DNA"/>
</dbReference>
<evidence type="ECO:0000256" key="1">
    <source>
        <dbReference type="SAM" id="MobiDB-lite"/>
    </source>
</evidence>
<accession>A0A9Q1GRC9</accession>
<sequence length="228" mass="25087">MYIYVYKKLLQPLAILGCVERNHGKGREKRAAKTISDRGNYNPNTTDYGEASTDEGSSINCNENHQQQSTGNGTVSSSSPISATPSRGKVSSYASLVNPDEGASLNFVETSMINGTKCAKIDAEDVTPEIGNQAAAAVTKAQAPSMDTKERTQSLFLADPLNQQLAQKENELRDHYTKILTSVIDILRQQCKANWLTYGDECTRYFFAKASKGRLPLTFLNYKMNKAI</sequence>
<feature type="compositionally biased region" description="Low complexity" evidence="1">
    <location>
        <begin position="76"/>
        <end position="86"/>
    </location>
</feature>
<reference evidence="2" key="1">
    <citation type="submission" date="2022-04" db="EMBL/GenBank/DDBJ databases">
        <title>Carnegiea gigantea Genome sequencing and assembly v2.</title>
        <authorList>
            <person name="Copetti D."/>
            <person name="Sanderson M.J."/>
            <person name="Burquez A."/>
            <person name="Wojciechowski M.F."/>
        </authorList>
    </citation>
    <scope>NUCLEOTIDE SEQUENCE</scope>
    <source>
        <strain evidence="2">SGP5-SGP5p</strain>
        <tissue evidence="2">Aerial part</tissue>
    </source>
</reference>
<proteinExistence type="predicted"/>
<evidence type="ECO:0000313" key="3">
    <source>
        <dbReference type="Proteomes" id="UP001153076"/>
    </source>
</evidence>
<name>A0A9Q1GRC9_9CARY</name>
<gene>
    <name evidence="2" type="ORF">Cgig2_006231</name>
</gene>
<comment type="caution">
    <text evidence="2">The sequence shown here is derived from an EMBL/GenBank/DDBJ whole genome shotgun (WGS) entry which is preliminary data.</text>
</comment>
<dbReference type="OrthoDB" id="1935089at2759"/>
<dbReference type="Proteomes" id="UP001153076">
    <property type="component" value="Unassembled WGS sequence"/>
</dbReference>
<protein>
    <submittedName>
        <fullName evidence="2">Uncharacterized protein</fullName>
    </submittedName>
</protein>
<dbReference type="AlphaFoldDB" id="A0A9Q1GRC9"/>
<feature type="compositionally biased region" description="Polar residues" evidence="1">
    <location>
        <begin position="37"/>
        <end position="47"/>
    </location>
</feature>
<feature type="region of interest" description="Disordered" evidence="1">
    <location>
        <begin position="26"/>
        <end position="88"/>
    </location>
</feature>
<feature type="compositionally biased region" description="Polar residues" evidence="1">
    <location>
        <begin position="54"/>
        <end position="75"/>
    </location>
</feature>
<evidence type="ECO:0000313" key="2">
    <source>
        <dbReference type="EMBL" id="KAJ8423894.1"/>
    </source>
</evidence>
<organism evidence="2 3">
    <name type="scientific">Carnegiea gigantea</name>
    <dbReference type="NCBI Taxonomy" id="171969"/>
    <lineage>
        <taxon>Eukaryota</taxon>
        <taxon>Viridiplantae</taxon>
        <taxon>Streptophyta</taxon>
        <taxon>Embryophyta</taxon>
        <taxon>Tracheophyta</taxon>
        <taxon>Spermatophyta</taxon>
        <taxon>Magnoliopsida</taxon>
        <taxon>eudicotyledons</taxon>
        <taxon>Gunneridae</taxon>
        <taxon>Pentapetalae</taxon>
        <taxon>Caryophyllales</taxon>
        <taxon>Cactineae</taxon>
        <taxon>Cactaceae</taxon>
        <taxon>Cactoideae</taxon>
        <taxon>Echinocereeae</taxon>
        <taxon>Carnegiea</taxon>
    </lineage>
</organism>